<dbReference type="GO" id="GO:0016779">
    <property type="term" value="F:nucleotidyltransferase activity"/>
    <property type="evidence" value="ECO:0007669"/>
    <property type="project" value="UniProtKB-KW"/>
</dbReference>
<name>A0A2R4XMT6_9BURK</name>
<accession>A0A2R4XMT6</accession>
<dbReference type="RefSeq" id="WP_108622530.1">
    <property type="nucleotide sequence ID" value="NZ_CP028901.1"/>
</dbReference>
<dbReference type="KEGG" id="boz:DBV39_16850"/>
<evidence type="ECO:0000313" key="2">
    <source>
        <dbReference type="Proteomes" id="UP000244571"/>
    </source>
</evidence>
<organism evidence="1 2">
    <name type="scientific">Orrella marina</name>
    <dbReference type="NCBI Taxonomy" id="2163011"/>
    <lineage>
        <taxon>Bacteria</taxon>
        <taxon>Pseudomonadati</taxon>
        <taxon>Pseudomonadota</taxon>
        <taxon>Betaproteobacteria</taxon>
        <taxon>Burkholderiales</taxon>
        <taxon>Alcaligenaceae</taxon>
        <taxon>Orrella</taxon>
    </lineage>
</organism>
<reference evidence="1 2" key="1">
    <citation type="submission" date="2018-04" db="EMBL/GenBank/DDBJ databases">
        <title>Bordetella sp. HZ20 isolated from seawater.</title>
        <authorList>
            <person name="Sun C."/>
        </authorList>
    </citation>
    <scope>NUCLEOTIDE SEQUENCE [LARGE SCALE GENOMIC DNA]</scope>
    <source>
        <strain evidence="1 2">HZ20</strain>
    </source>
</reference>
<dbReference type="Proteomes" id="UP000244571">
    <property type="component" value="Chromosome"/>
</dbReference>
<keyword evidence="1" id="KW-0548">Nucleotidyltransferase</keyword>
<keyword evidence="2" id="KW-1185">Reference proteome</keyword>
<keyword evidence="1" id="KW-0808">Transferase</keyword>
<protein>
    <submittedName>
        <fullName evidence="1">Nicotinate-nucleotide adenylyltransferase</fullName>
    </submittedName>
</protein>
<gene>
    <name evidence="1" type="ORF">DBV39_16850</name>
</gene>
<dbReference type="EMBL" id="CP028901">
    <property type="protein sequence ID" value="AWB35120.1"/>
    <property type="molecule type" value="Genomic_DNA"/>
</dbReference>
<proteinExistence type="predicted"/>
<dbReference type="OrthoDB" id="179386at2"/>
<dbReference type="AlphaFoldDB" id="A0A2R4XMT6"/>
<sequence>MRKRDATLTTDQKALKLNLDKYKYGSIVEIGAGQEVARRFFHVGAAAGTIAKTMSAYDMAVSDDIYGHVDRYVSRARLLQMLDREFSQVVKRLTHVRARNTTFFAYAATVTARSFKQKNECHGWIGVRLQLHPGAEPSDIVLHVRMLDNDNAQQSEALGILGVNLIYGAFFHFDQPEWIVEGLSDGLGSDRIEVDLIHFSGPYFEEVENRLMNLHLIRSWLTRAVVFNPAGEVVVPGELLYRKPVLVMRGSFNPVTLVNTDMMHAGLKQYSQISAVDENEVMALAEITMNSLVTGDNVDGEDFLARMDLLASQGYTVMISDYLRFFRLRAYLRRYTPKPIGIVLSVRDFEFLFDEKYYESLEGGILEAFGKLFPDNTHVYVYPARPRDKTDHDLVTLDNVVVPENLRHLLAFLIANNKLLAIKPLDESHLHIDSASVLAALRRGRGEWETDVPENVAQTIVERRLLGFDTE</sequence>
<evidence type="ECO:0000313" key="1">
    <source>
        <dbReference type="EMBL" id="AWB35120.1"/>
    </source>
</evidence>